<dbReference type="EMBL" id="JBHRZT010000044">
    <property type="protein sequence ID" value="MFC3884007.1"/>
    <property type="molecule type" value="Genomic_DNA"/>
</dbReference>
<dbReference type="InterPro" id="IPR036010">
    <property type="entry name" value="2Fe-2S_ferredoxin-like_sf"/>
</dbReference>
<dbReference type="Gene3D" id="3.10.20.30">
    <property type="match status" value="1"/>
</dbReference>
<dbReference type="PROSITE" id="PS51085">
    <property type="entry name" value="2FE2S_FER_2"/>
    <property type="match status" value="1"/>
</dbReference>
<dbReference type="Pfam" id="PF00111">
    <property type="entry name" value="Fer2"/>
    <property type="match status" value="1"/>
</dbReference>
<name>A0ABV8B4B5_9BACI</name>
<gene>
    <name evidence="10" type="ORF">ACFOU2_11110</name>
</gene>
<dbReference type="InterPro" id="IPR012675">
    <property type="entry name" value="Beta-grasp_dom_sf"/>
</dbReference>
<dbReference type="InterPro" id="IPR001041">
    <property type="entry name" value="2Fe-2S_ferredoxin-type"/>
</dbReference>
<keyword evidence="4" id="KW-0479">Metal-binding</keyword>
<keyword evidence="3" id="KW-0001">2Fe-2S</keyword>
<evidence type="ECO:0000259" key="9">
    <source>
        <dbReference type="PROSITE" id="PS51085"/>
    </source>
</evidence>
<proteinExistence type="inferred from homology"/>
<sequence length="98" mass="10583">MDIVTKRQTMYQVTIDGEAVFCSGDSSVLDAARKNFVRFPYGCCAGGCGMCKMKITAGDYEFGVSSKAVLTDSEREKGYALACKTYPLSDLTVKIVGI</sequence>
<evidence type="ECO:0000313" key="11">
    <source>
        <dbReference type="Proteomes" id="UP001595752"/>
    </source>
</evidence>
<evidence type="ECO:0000256" key="7">
    <source>
        <dbReference type="ARBA" id="ARBA00023014"/>
    </source>
</evidence>
<evidence type="ECO:0000313" key="10">
    <source>
        <dbReference type="EMBL" id="MFC3884007.1"/>
    </source>
</evidence>
<keyword evidence="11" id="KW-1185">Reference proteome</keyword>
<evidence type="ECO:0000256" key="8">
    <source>
        <dbReference type="ARBA" id="ARBA00034078"/>
    </source>
</evidence>
<comment type="cofactor">
    <cofactor evidence="8">
        <name>[2Fe-2S] cluster</name>
        <dbReference type="ChEBI" id="CHEBI:190135"/>
    </cofactor>
</comment>
<dbReference type="CDD" id="cd00207">
    <property type="entry name" value="fer2"/>
    <property type="match status" value="1"/>
</dbReference>
<dbReference type="PANTHER" id="PTHR43112:SF3">
    <property type="entry name" value="FERREDOXIN-2, CHLOROPLASTIC"/>
    <property type="match status" value="1"/>
</dbReference>
<reference evidence="11" key="1">
    <citation type="journal article" date="2019" name="Int. J. Syst. Evol. Microbiol.">
        <title>The Global Catalogue of Microorganisms (GCM) 10K type strain sequencing project: providing services to taxonomists for standard genome sequencing and annotation.</title>
        <authorList>
            <consortium name="The Broad Institute Genomics Platform"/>
            <consortium name="The Broad Institute Genome Sequencing Center for Infectious Disease"/>
            <person name="Wu L."/>
            <person name="Ma J."/>
        </authorList>
    </citation>
    <scope>NUCLEOTIDE SEQUENCE [LARGE SCALE GENOMIC DNA]</scope>
    <source>
        <strain evidence="11">CCUG 61889</strain>
    </source>
</reference>
<evidence type="ECO:0000256" key="5">
    <source>
        <dbReference type="ARBA" id="ARBA00022982"/>
    </source>
</evidence>
<evidence type="ECO:0000256" key="1">
    <source>
        <dbReference type="ARBA" id="ARBA00007874"/>
    </source>
</evidence>
<evidence type="ECO:0000256" key="6">
    <source>
        <dbReference type="ARBA" id="ARBA00023004"/>
    </source>
</evidence>
<feature type="domain" description="2Fe-2S ferredoxin-type" evidence="9">
    <location>
        <begin position="11"/>
        <end position="98"/>
    </location>
</feature>
<accession>A0ABV8B4B5</accession>
<comment type="caution">
    <text evidence="10">The sequence shown here is derived from an EMBL/GenBank/DDBJ whole genome shotgun (WGS) entry which is preliminary data.</text>
</comment>
<dbReference type="PANTHER" id="PTHR43112">
    <property type="entry name" value="FERREDOXIN"/>
    <property type="match status" value="1"/>
</dbReference>
<protein>
    <submittedName>
        <fullName evidence="10">2Fe-2S iron-sulfur cluster-binding protein</fullName>
    </submittedName>
</protein>
<keyword evidence="2" id="KW-0813">Transport</keyword>
<evidence type="ECO:0000256" key="4">
    <source>
        <dbReference type="ARBA" id="ARBA00022723"/>
    </source>
</evidence>
<keyword evidence="5" id="KW-0249">Electron transport</keyword>
<comment type="similarity">
    <text evidence="1">Belongs to the 2Fe2S plant-type ferredoxin family.</text>
</comment>
<evidence type="ECO:0000256" key="2">
    <source>
        <dbReference type="ARBA" id="ARBA00022448"/>
    </source>
</evidence>
<keyword evidence="7" id="KW-0411">Iron-sulfur</keyword>
<dbReference type="Proteomes" id="UP001595752">
    <property type="component" value="Unassembled WGS sequence"/>
</dbReference>
<organism evidence="10 11">
    <name type="scientific">Bacillus songklensis</name>
    <dbReference type="NCBI Taxonomy" id="1069116"/>
    <lineage>
        <taxon>Bacteria</taxon>
        <taxon>Bacillati</taxon>
        <taxon>Bacillota</taxon>
        <taxon>Bacilli</taxon>
        <taxon>Bacillales</taxon>
        <taxon>Bacillaceae</taxon>
        <taxon>Bacillus</taxon>
    </lineage>
</organism>
<keyword evidence="6" id="KW-0408">Iron</keyword>
<dbReference type="RefSeq" id="WP_377915042.1">
    <property type="nucleotide sequence ID" value="NZ_JBHRZT010000044.1"/>
</dbReference>
<evidence type="ECO:0000256" key="3">
    <source>
        <dbReference type="ARBA" id="ARBA00022714"/>
    </source>
</evidence>
<dbReference type="SUPFAM" id="SSF54292">
    <property type="entry name" value="2Fe-2S ferredoxin-like"/>
    <property type="match status" value="1"/>
</dbReference>